<accession>A0A2T7BD32</accession>
<dbReference type="InterPro" id="IPR050491">
    <property type="entry name" value="AmpC-like"/>
</dbReference>
<dbReference type="SUPFAM" id="SSF56601">
    <property type="entry name" value="beta-lactamase/transpeptidase-like"/>
    <property type="match status" value="1"/>
</dbReference>
<reference evidence="2 3" key="1">
    <citation type="submission" date="2018-04" db="EMBL/GenBank/DDBJ databases">
        <title>Chitinophaga fuyangensis sp. nov., isolated from soil in a chemical factory.</title>
        <authorList>
            <person name="Chen K."/>
        </authorList>
    </citation>
    <scope>NUCLEOTIDE SEQUENCE [LARGE SCALE GENOMIC DNA]</scope>
    <source>
        <strain evidence="2 3">LY-1</strain>
    </source>
</reference>
<organism evidence="2 3">
    <name type="scientific">Chitinophaga parva</name>
    <dbReference type="NCBI Taxonomy" id="2169414"/>
    <lineage>
        <taxon>Bacteria</taxon>
        <taxon>Pseudomonadati</taxon>
        <taxon>Bacteroidota</taxon>
        <taxon>Chitinophagia</taxon>
        <taxon>Chitinophagales</taxon>
        <taxon>Chitinophagaceae</taxon>
        <taxon>Chitinophaga</taxon>
    </lineage>
</organism>
<evidence type="ECO:0000313" key="3">
    <source>
        <dbReference type="Proteomes" id="UP000244450"/>
    </source>
</evidence>
<name>A0A2T7BD32_9BACT</name>
<dbReference type="AlphaFoldDB" id="A0A2T7BD32"/>
<evidence type="ECO:0000259" key="1">
    <source>
        <dbReference type="Pfam" id="PF00144"/>
    </source>
</evidence>
<sequence length="536" mass="58886">MPGPFFITCAIDRKCFRASAIVAGLFFLIAFPTATVVAQQKTGRDPFLQQLEALRQQLKIPGMAVAVQRGDTVLLAEGLGYADLDRHIKVTPQTAFGVASIGKTFTSTLVMQLVEAGKLRLDDRVSQYGVYPGNPDITVRELLTHTSEGIPGTWYQYNGSRFGMLGPVLEKITGMPFYALLMERIIMPLQMTASAPPIPLDQYYDYRKTNPAVTPFFDTAFFHATRPYELDNQGHIVKGQPFSFGAFGGLVTTVADLLKYGAAIDRHQFVSAATQAEIFTANRTSTGVITPYGLGWFVQPYRGDTFYWHYGQSSGQSALFIKVPARELTLVVLCNTDKLSQPFPLGDGDLLMSPVGQLFYRSFIRQDVDDLFRNKERIVQASIALLNGDSAKATKLYAAYQPPRTPGNPGVPQGKRIAALVDVGVNKELSSPFRLAHATTLRVYAVGEDCAGDGSFWCDAGWIEDRSGKVLWEMKGHTGVHAGGAAKNQKVDTLITLPAGEYTLHYRSDGGHAYNNWDSLPPDDLFWGIIVMPADK</sequence>
<dbReference type="EMBL" id="QCYK01000003">
    <property type="protein sequence ID" value="PUZ22987.1"/>
    <property type="molecule type" value="Genomic_DNA"/>
</dbReference>
<dbReference type="PANTHER" id="PTHR46825">
    <property type="entry name" value="D-ALANYL-D-ALANINE-CARBOXYPEPTIDASE/ENDOPEPTIDASE AMPH"/>
    <property type="match status" value="1"/>
</dbReference>
<dbReference type="InterPro" id="IPR001466">
    <property type="entry name" value="Beta-lactam-related"/>
</dbReference>
<feature type="domain" description="Beta-lactamase-related" evidence="1">
    <location>
        <begin position="52"/>
        <end position="340"/>
    </location>
</feature>
<dbReference type="PANTHER" id="PTHR46825:SF9">
    <property type="entry name" value="BETA-LACTAMASE-RELATED DOMAIN-CONTAINING PROTEIN"/>
    <property type="match status" value="1"/>
</dbReference>
<comment type="caution">
    <text evidence="2">The sequence shown here is derived from an EMBL/GenBank/DDBJ whole genome shotgun (WGS) entry which is preliminary data.</text>
</comment>
<dbReference type="Gene3D" id="3.40.710.10">
    <property type="entry name" value="DD-peptidase/beta-lactamase superfamily"/>
    <property type="match status" value="2"/>
</dbReference>
<gene>
    <name evidence="2" type="ORF">DCC81_21480</name>
</gene>
<dbReference type="OrthoDB" id="9793489at2"/>
<proteinExistence type="predicted"/>
<protein>
    <recommendedName>
        <fullName evidence="1">Beta-lactamase-related domain-containing protein</fullName>
    </recommendedName>
</protein>
<keyword evidence="3" id="KW-1185">Reference proteome</keyword>
<evidence type="ECO:0000313" key="2">
    <source>
        <dbReference type="EMBL" id="PUZ22987.1"/>
    </source>
</evidence>
<dbReference type="InterPro" id="IPR012338">
    <property type="entry name" value="Beta-lactam/transpept-like"/>
</dbReference>
<dbReference type="Proteomes" id="UP000244450">
    <property type="component" value="Unassembled WGS sequence"/>
</dbReference>
<dbReference type="Pfam" id="PF00144">
    <property type="entry name" value="Beta-lactamase"/>
    <property type="match status" value="1"/>
</dbReference>